<dbReference type="RefSeq" id="WP_230866849.1">
    <property type="nucleotide sequence ID" value="NZ_CP046640.1"/>
</dbReference>
<evidence type="ECO:0000259" key="1">
    <source>
        <dbReference type="Pfam" id="PF00535"/>
    </source>
</evidence>
<gene>
    <name evidence="2" type="ORF">GM661_10755</name>
</gene>
<dbReference type="InterPro" id="IPR001173">
    <property type="entry name" value="Glyco_trans_2-like"/>
</dbReference>
<dbReference type="SUPFAM" id="SSF53448">
    <property type="entry name" value="Nucleotide-diphospho-sugar transferases"/>
    <property type="match status" value="1"/>
</dbReference>
<dbReference type="Pfam" id="PF00535">
    <property type="entry name" value="Glycos_transf_2"/>
    <property type="match status" value="1"/>
</dbReference>
<accession>A0A8A7K9I1</accession>
<keyword evidence="3" id="KW-1185">Reference proteome</keyword>
<feature type="domain" description="Glycosyltransferase 2-like" evidence="1">
    <location>
        <begin position="4"/>
        <end position="118"/>
    </location>
</feature>
<organism evidence="2 3">
    <name type="scientific">Iocasia fonsfrigidae</name>
    <dbReference type="NCBI Taxonomy" id="2682810"/>
    <lineage>
        <taxon>Bacteria</taxon>
        <taxon>Bacillati</taxon>
        <taxon>Bacillota</taxon>
        <taxon>Clostridia</taxon>
        <taxon>Halanaerobiales</taxon>
        <taxon>Halanaerobiaceae</taxon>
        <taxon>Iocasia</taxon>
    </lineage>
</organism>
<name>A0A8A7K9I1_9FIRM</name>
<dbReference type="Proteomes" id="UP000665020">
    <property type="component" value="Chromosome"/>
</dbReference>
<dbReference type="AlphaFoldDB" id="A0A8A7K9I1"/>
<dbReference type="CDD" id="cd04179">
    <property type="entry name" value="DPM_DPG-synthase_like"/>
    <property type="match status" value="1"/>
</dbReference>
<evidence type="ECO:0000313" key="2">
    <source>
        <dbReference type="EMBL" id="QTL98416.1"/>
    </source>
</evidence>
<dbReference type="InterPro" id="IPR029044">
    <property type="entry name" value="Nucleotide-diphossugar_trans"/>
</dbReference>
<proteinExistence type="predicted"/>
<dbReference type="PANTHER" id="PTHR48090">
    <property type="entry name" value="UNDECAPRENYL-PHOSPHATE 4-DEOXY-4-FORMAMIDO-L-ARABINOSE TRANSFERASE-RELATED"/>
    <property type="match status" value="1"/>
</dbReference>
<dbReference type="InterPro" id="IPR050256">
    <property type="entry name" value="Glycosyltransferase_2"/>
</dbReference>
<sequence length="211" mass="23273">MEVTVLIPAYNEGNTIESIINTLKTIKSIQEVLVINDGSTDNTAELAAKAGARVISLPKNLGKGAALQRGIEEISSRIIIMLDADLIGLNKVHITNLLEPIYRGEADMTVGVFNHGRGITDLAQFFSPNLSGQRAVKAEMISDMSSLKKAGYGVEIAINQHVKKKGRVKYVDLPDLTHIMKEEKRGIIKGVIARSKMYWDIFRVLFNKLKV</sequence>
<evidence type="ECO:0000313" key="3">
    <source>
        <dbReference type="Proteomes" id="UP000665020"/>
    </source>
</evidence>
<reference evidence="2" key="1">
    <citation type="submission" date="2019-12" db="EMBL/GenBank/DDBJ databases">
        <authorList>
            <person name="zhang j."/>
            <person name="sun C.M."/>
        </authorList>
    </citation>
    <scope>NUCLEOTIDE SEQUENCE</scope>
    <source>
        <strain evidence="2">NS-1</strain>
    </source>
</reference>
<dbReference type="Gene3D" id="3.90.550.10">
    <property type="entry name" value="Spore Coat Polysaccharide Biosynthesis Protein SpsA, Chain A"/>
    <property type="match status" value="1"/>
</dbReference>
<dbReference type="KEGG" id="ifn:GM661_10755"/>
<dbReference type="EMBL" id="CP046640">
    <property type="protein sequence ID" value="QTL98416.1"/>
    <property type="molecule type" value="Genomic_DNA"/>
</dbReference>
<protein>
    <submittedName>
        <fullName evidence="2">Glycosyltransferase</fullName>
    </submittedName>
</protein>
<dbReference type="PANTHER" id="PTHR48090:SF7">
    <property type="entry name" value="RFBJ PROTEIN"/>
    <property type="match status" value="1"/>
</dbReference>